<dbReference type="InterPro" id="IPR001107">
    <property type="entry name" value="Band_7"/>
</dbReference>
<evidence type="ECO:0000313" key="9">
    <source>
        <dbReference type="EMBL" id="PTQ88201.1"/>
    </source>
</evidence>
<dbReference type="InterPro" id="IPR031905">
    <property type="entry name" value="Flotillin_C"/>
</dbReference>
<comment type="caution">
    <text evidence="9">The sequence shown here is derived from an EMBL/GenBank/DDBJ whole genome shotgun (WGS) entry which is preliminary data.</text>
</comment>
<evidence type="ECO:0000256" key="4">
    <source>
        <dbReference type="ARBA" id="ARBA00022475"/>
    </source>
</evidence>
<comment type="subcellular location">
    <subcellularLocation>
        <location evidence="2">Cell membrane</location>
    </subcellularLocation>
    <subcellularLocation>
        <location evidence="1">Membrane</location>
        <topology evidence="1">Single-pass membrane protein</topology>
    </subcellularLocation>
</comment>
<keyword evidence="4" id="KW-1003">Cell membrane</keyword>
<keyword evidence="10" id="KW-1185">Reference proteome</keyword>
<evidence type="ECO:0000256" key="3">
    <source>
        <dbReference type="ARBA" id="ARBA00007161"/>
    </source>
</evidence>
<feature type="domain" description="Band 7" evidence="8">
    <location>
        <begin position="28"/>
        <end position="197"/>
    </location>
</feature>
<dbReference type="CDD" id="cd03399">
    <property type="entry name" value="SPFH_flotillin"/>
    <property type="match status" value="1"/>
</dbReference>
<dbReference type="Gene3D" id="3.30.479.30">
    <property type="entry name" value="Band 7 domain"/>
    <property type="match status" value="1"/>
</dbReference>
<keyword evidence="7" id="KW-1133">Transmembrane helix</keyword>
<gene>
    <name evidence="9" type="ORF">C8N29_11461</name>
</gene>
<feature type="transmembrane region" description="Helical" evidence="7">
    <location>
        <begin position="6"/>
        <end position="28"/>
    </location>
</feature>
<dbReference type="EMBL" id="QAON01000014">
    <property type="protein sequence ID" value="PTQ88201.1"/>
    <property type="molecule type" value="Genomic_DNA"/>
</dbReference>
<dbReference type="GO" id="GO:0005886">
    <property type="term" value="C:plasma membrane"/>
    <property type="evidence" value="ECO:0007669"/>
    <property type="project" value="UniProtKB-SubCell"/>
</dbReference>
<evidence type="ECO:0000256" key="7">
    <source>
        <dbReference type="SAM" id="Phobius"/>
    </source>
</evidence>
<dbReference type="PANTHER" id="PTHR13806">
    <property type="entry name" value="FLOTILLIN-RELATED"/>
    <property type="match status" value="1"/>
</dbReference>
<evidence type="ECO:0000256" key="5">
    <source>
        <dbReference type="ARBA" id="ARBA00023136"/>
    </source>
</evidence>
<dbReference type="AlphaFoldDB" id="A0A2T5IWD4"/>
<feature type="transmembrane region" description="Helical" evidence="7">
    <location>
        <begin position="49"/>
        <end position="70"/>
    </location>
</feature>
<dbReference type="PANTHER" id="PTHR13806:SF31">
    <property type="entry name" value="FLOTILLIN-LIKE PROTEIN 1-RELATED"/>
    <property type="match status" value="1"/>
</dbReference>
<evidence type="ECO:0000256" key="1">
    <source>
        <dbReference type="ARBA" id="ARBA00004167"/>
    </source>
</evidence>
<dbReference type="InterPro" id="IPR036013">
    <property type="entry name" value="Band_7/SPFH_dom_sf"/>
</dbReference>
<dbReference type="SUPFAM" id="SSF117892">
    <property type="entry name" value="Band 7/SPFH domain"/>
    <property type="match status" value="1"/>
</dbReference>
<dbReference type="InterPro" id="IPR027705">
    <property type="entry name" value="Flotillin_fam"/>
</dbReference>
<keyword evidence="6" id="KW-0175">Coiled coil</keyword>
<evidence type="ECO:0000313" key="10">
    <source>
        <dbReference type="Proteomes" id="UP000244223"/>
    </source>
</evidence>
<evidence type="ECO:0000259" key="8">
    <source>
        <dbReference type="SMART" id="SM00244"/>
    </source>
</evidence>
<dbReference type="SMART" id="SM00244">
    <property type="entry name" value="PHB"/>
    <property type="match status" value="1"/>
</dbReference>
<sequence length="563" mass="61898">MNLGNLISYLIICGVILFALIIIGVIIARLYKRSTKEQSFVRTGFGGQAVIMNGGALVLPVLHEIIWVNMNTLRLEVKREKQESLITKDKMRVDVGVEFYVRVNPTEEAIAAAAQTLGARTLNANELRTLIEGKFVAALRACAAQMDMAEMHEHRSRFVQSVQSIVVEDLAKNGLELESSSLTHFNQTKVEYFDPQNAFDAEGLTRLTEQTENRRKERNNIEQETAVSIATKNLEANRQQLEIEQQNEFAKLAQEREIETRKAQQAAEIAAQQADRQRESQQAQIAAKQQTDTSRIAAERTIKEQEVEAERKVTIAKIEKDKAIQIAQQATNIEIAGKSRDESVAKAEADQARAEAVKAEESVVTSRQLAVAEREKSIQLVEARKKAEQDAIGITVAAEADRDAAKAKAESLQTQATAEAEADRIRAEGIRAKYAAEADGKRMINEADNTLSPELIAMQVKMLLIKELPKIIEQSVKPLEQIDGIKIIQIEGINGANGGSSTINGESTPVSNGNLSEQVVASALRYRAQAPLIDQLMQEVGLSGGSPQGLVNGLLNQVESKTE</sequence>
<dbReference type="OrthoDB" id="9815577at2"/>
<keyword evidence="7" id="KW-0812">Transmembrane</keyword>
<keyword evidence="5 7" id="KW-0472">Membrane</keyword>
<dbReference type="RefSeq" id="WP_107866503.1">
    <property type="nucleotide sequence ID" value="NZ_QAON01000014.1"/>
</dbReference>
<organism evidence="9 10">
    <name type="scientific">Agitococcus lubricus</name>
    <dbReference type="NCBI Taxonomy" id="1077255"/>
    <lineage>
        <taxon>Bacteria</taxon>
        <taxon>Pseudomonadati</taxon>
        <taxon>Pseudomonadota</taxon>
        <taxon>Gammaproteobacteria</taxon>
        <taxon>Moraxellales</taxon>
        <taxon>Moraxellaceae</taxon>
        <taxon>Agitococcus</taxon>
    </lineage>
</organism>
<accession>A0A2T5IWD4</accession>
<proteinExistence type="inferred from homology"/>
<protein>
    <submittedName>
        <fullName evidence="9">Putative membrane protein YqiK</fullName>
    </submittedName>
</protein>
<comment type="similarity">
    <text evidence="3">Belongs to the band 7/mec-2 family. Flotillin subfamily.</text>
</comment>
<name>A0A2T5IWD4_9GAMM</name>
<dbReference type="Pfam" id="PF15975">
    <property type="entry name" value="Flot"/>
    <property type="match status" value="1"/>
</dbReference>
<dbReference type="Pfam" id="PF01145">
    <property type="entry name" value="Band_7"/>
    <property type="match status" value="1"/>
</dbReference>
<feature type="coiled-coil region" evidence="6">
    <location>
        <begin position="204"/>
        <end position="291"/>
    </location>
</feature>
<dbReference type="Proteomes" id="UP000244223">
    <property type="component" value="Unassembled WGS sequence"/>
</dbReference>
<evidence type="ECO:0000256" key="6">
    <source>
        <dbReference type="SAM" id="Coils"/>
    </source>
</evidence>
<evidence type="ECO:0000256" key="2">
    <source>
        <dbReference type="ARBA" id="ARBA00004236"/>
    </source>
</evidence>
<reference evidence="9 10" key="1">
    <citation type="submission" date="2018-04" db="EMBL/GenBank/DDBJ databases">
        <title>Genomic Encyclopedia of Archaeal and Bacterial Type Strains, Phase II (KMG-II): from individual species to whole genera.</title>
        <authorList>
            <person name="Goeker M."/>
        </authorList>
    </citation>
    <scope>NUCLEOTIDE SEQUENCE [LARGE SCALE GENOMIC DNA]</scope>
    <source>
        <strain evidence="9 10">DSM 5822</strain>
    </source>
</reference>